<evidence type="ECO:0000313" key="1">
    <source>
        <dbReference type="EMBL" id="KAJ0051620.1"/>
    </source>
</evidence>
<accession>A0ACC0ZHV4</accession>
<keyword evidence="2" id="KW-1185">Reference proteome</keyword>
<evidence type="ECO:0000313" key="2">
    <source>
        <dbReference type="Proteomes" id="UP001163603"/>
    </source>
</evidence>
<comment type="caution">
    <text evidence="1">The sequence shown here is derived from an EMBL/GenBank/DDBJ whole genome shotgun (WGS) entry which is preliminary data.</text>
</comment>
<gene>
    <name evidence="1" type="ORF">Pint_00684</name>
</gene>
<dbReference type="Proteomes" id="UP001163603">
    <property type="component" value="Chromosome 1"/>
</dbReference>
<name>A0ACC0ZHV4_9ROSI</name>
<protein>
    <submittedName>
        <fullName evidence="1">Uncharacterized protein</fullName>
    </submittedName>
</protein>
<sequence>MLSLYLTSFILFSLLHQSTISFSLQESPRQCQQIQFNEKCGSFNISFPFHLNNSSSVSTAFKLSCLNSTTLYLNIDTQRYRVLEFFTDGVLVDFPEITSCRQYNDLNSFGFGRNEYFGVSVDNVIGLYDCEDSSLCKAGCETNNLPGCDGNSKGSLACCYPLSDHSVWHVGDGFSVFSKFGCRGFSSWVVSRGTNTGKRGVKLEWAIPRNKSEGVCASNAIIVNATAVEAGVRCFCQDGFEGDGFANGIGCIKSCIKDGREAYGKDCFAKRKSEKEVVIVAGVLAPAFIIASLFALFCLLKRPGKAGAFDHEQGHFHSTISFRKACRTQLFTYHELDEATKGFKDGQKLANGSIYAGVIGDGSHVAVHKVRCETERDLIQVLSQVEVLSAILHRNLARLLGCCIDSEYSPLVVYEYPANGTLEEHLRQSSEHKTGLDWYKRLIIAAETASVLAFLQYEISPPIFHQYLKSGYVFLDEDYSVKIAGFGLLSTGPEIGSNSCNNHEGLPSQQNDVYDFGVLLLEIITGSKHVDQPTVALQKIRSGKLEEIVDPTLYYHEQPIFRREQIEIVADLATRCLLFGRDGKIGMIDVAKELIHVTKESIDGGRTNEEQTGRGFGGDGEGKQLVERREEENERIWKREEKKRMKRKRGEEEEEWDLCLYIILYFSYPYQHILHLFFNNQEMSEEANHSEASERPAPRLNERILSSLSRRSVAAHPWHDLEIGPGAPNIFNCVVEITKGSKVKYELDKKTGLIKVDRILYSSVVYPHNYGFIPRTLCEDNDPMDVLVLMQEPVLPGCFLRARAIGLMPMIDQGEKDDKIIAVCADDPEYKHYTDIKELAPHRLSEIRRFFEDYKKNENKEVAVNDFLPSKTAVEAIQYSITEELPYTWCRDLYAEYILHTLRR</sequence>
<organism evidence="1 2">
    <name type="scientific">Pistacia integerrima</name>
    <dbReference type="NCBI Taxonomy" id="434235"/>
    <lineage>
        <taxon>Eukaryota</taxon>
        <taxon>Viridiplantae</taxon>
        <taxon>Streptophyta</taxon>
        <taxon>Embryophyta</taxon>
        <taxon>Tracheophyta</taxon>
        <taxon>Spermatophyta</taxon>
        <taxon>Magnoliopsida</taxon>
        <taxon>eudicotyledons</taxon>
        <taxon>Gunneridae</taxon>
        <taxon>Pentapetalae</taxon>
        <taxon>rosids</taxon>
        <taxon>malvids</taxon>
        <taxon>Sapindales</taxon>
        <taxon>Anacardiaceae</taxon>
        <taxon>Pistacia</taxon>
    </lineage>
</organism>
<reference evidence="2" key="1">
    <citation type="journal article" date="2023" name="G3 (Bethesda)">
        <title>Genome assembly and association tests identify interacting loci associated with vigor, precocity, and sex in interspecific pistachio rootstocks.</title>
        <authorList>
            <person name="Palmer W."/>
            <person name="Jacygrad E."/>
            <person name="Sagayaradj S."/>
            <person name="Cavanaugh K."/>
            <person name="Han R."/>
            <person name="Bertier L."/>
            <person name="Beede B."/>
            <person name="Kafkas S."/>
            <person name="Golino D."/>
            <person name="Preece J."/>
            <person name="Michelmore R."/>
        </authorList>
    </citation>
    <scope>NUCLEOTIDE SEQUENCE [LARGE SCALE GENOMIC DNA]</scope>
</reference>
<proteinExistence type="predicted"/>
<dbReference type="EMBL" id="CM047736">
    <property type="protein sequence ID" value="KAJ0051620.1"/>
    <property type="molecule type" value="Genomic_DNA"/>
</dbReference>